<reference evidence="2 3" key="1">
    <citation type="submission" date="2019-05" db="EMBL/GenBank/DDBJ databases">
        <title>Mikania micrantha, genome provides insights into the molecular mechanism of rapid growth.</title>
        <authorList>
            <person name="Liu B."/>
        </authorList>
    </citation>
    <scope>NUCLEOTIDE SEQUENCE [LARGE SCALE GENOMIC DNA]</scope>
    <source>
        <strain evidence="2">NLD-2019</strain>
        <tissue evidence="2">Leaf</tissue>
    </source>
</reference>
<keyword evidence="3" id="KW-1185">Reference proteome</keyword>
<accession>A0A5N6ML11</accession>
<proteinExistence type="predicted"/>
<protein>
    <submittedName>
        <fullName evidence="2">Uncharacterized protein</fullName>
    </submittedName>
</protein>
<dbReference type="Proteomes" id="UP000326396">
    <property type="component" value="Linkage Group LG5"/>
</dbReference>
<evidence type="ECO:0000313" key="3">
    <source>
        <dbReference type="Proteomes" id="UP000326396"/>
    </source>
</evidence>
<evidence type="ECO:0000256" key="1">
    <source>
        <dbReference type="SAM" id="MobiDB-lite"/>
    </source>
</evidence>
<dbReference type="AlphaFoldDB" id="A0A5N6ML11"/>
<dbReference type="EMBL" id="SZYD01000015">
    <property type="protein sequence ID" value="KAD3640798.1"/>
    <property type="molecule type" value="Genomic_DNA"/>
</dbReference>
<gene>
    <name evidence="2" type="ORF">E3N88_30021</name>
</gene>
<name>A0A5N6ML11_9ASTR</name>
<comment type="caution">
    <text evidence="2">The sequence shown here is derived from an EMBL/GenBank/DDBJ whole genome shotgun (WGS) entry which is preliminary data.</text>
</comment>
<sequence length="93" mass="10018">MTVLVEVADSDGGAGGWCERQDEDRGGGYEAVERSGDHTRGQTFRATNKVVVLYLKSWIQAVKSSLSSNLCKAGAKSSTRYALLVTIHVIDSL</sequence>
<evidence type="ECO:0000313" key="2">
    <source>
        <dbReference type="EMBL" id="KAD3640798.1"/>
    </source>
</evidence>
<organism evidence="2 3">
    <name type="scientific">Mikania micrantha</name>
    <name type="common">bitter vine</name>
    <dbReference type="NCBI Taxonomy" id="192012"/>
    <lineage>
        <taxon>Eukaryota</taxon>
        <taxon>Viridiplantae</taxon>
        <taxon>Streptophyta</taxon>
        <taxon>Embryophyta</taxon>
        <taxon>Tracheophyta</taxon>
        <taxon>Spermatophyta</taxon>
        <taxon>Magnoliopsida</taxon>
        <taxon>eudicotyledons</taxon>
        <taxon>Gunneridae</taxon>
        <taxon>Pentapetalae</taxon>
        <taxon>asterids</taxon>
        <taxon>campanulids</taxon>
        <taxon>Asterales</taxon>
        <taxon>Asteraceae</taxon>
        <taxon>Asteroideae</taxon>
        <taxon>Heliantheae alliance</taxon>
        <taxon>Eupatorieae</taxon>
        <taxon>Mikania</taxon>
    </lineage>
</organism>
<feature type="region of interest" description="Disordered" evidence="1">
    <location>
        <begin position="8"/>
        <end position="38"/>
    </location>
</feature>
<feature type="compositionally biased region" description="Basic and acidic residues" evidence="1">
    <location>
        <begin position="19"/>
        <end position="38"/>
    </location>
</feature>